<dbReference type="AlphaFoldDB" id="A0A0L0BVW6"/>
<dbReference type="Proteomes" id="UP000037069">
    <property type="component" value="Unassembled WGS sequence"/>
</dbReference>
<proteinExistence type="predicted"/>
<keyword evidence="2" id="KW-1185">Reference proteome</keyword>
<comment type="caution">
    <text evidence="1">The sequence shown here is derived from an EMBL/GenBank/DDBJ whole genome shotgun (WGS) entry which is preliminary data.</text>
</comment>
<dbReference type="EMBL" id="JRES01001255">
    <property type="protein sequence ID" value="KNC24161.1"/>
    <property type="molecule type" value="Genomic_DNA"/>
</dbReference>
<evidence type="ECO:0000313" key="1">
    <source>
        <dbReference type="EMBL" id="KNC24161.1"/>
    </source>
</evidence>
<evidence type="ECO:0000313" key="2">
    <source>
        <dbReference type="Proteomes" id="UP000037069"/>
    </source>
</evidence>
<protein>
    <submittedName>
        <fullName evidence="1">Uncharacterized protein</fullName>
    </submittedName>
</protein>
<gene>
    <name evidence="1" type="ORF">FF38_11166</name>
</gene>
<reference evidence="1 2" key="1">
    <citation type="journal article" date="2015" name="Nat. Commun.">
        <title>Lucilia cuprina genome unlocks parasitic fly biology to underpin future interventions.</title>
        <authorList>
            <person name="Anstead C.A."/>
            <person name="Korhonen P.K."/>
            <person name="Young N.D."/>
            <person name="Hall R.S."/>
            <person name="Jex A.R."/>
            <person name="Murali S.C."/>
            <person name="Hughes D.S."/>
            <person name="Lee S.F."/>
            <person name="Perry T."/>
            <person name="Stroehlein A.J."/>
            <person name="Ansell B.R."/>
            <person name="Breugelmans B."/>
            <person name="Hofmann A."/>
            <person name="Qu J."/>
            <person name="Dugan S."/>
            <person name="Lee S.L."/>
            <person name="Chao H."/>
            <person name="Dinh H."/>
            <person name="Han Y."/>
            <person name="Doddapaneni H.V."/>
            <person name="Worley K.C."/>
            <person name="Muzny D.M."/>
            <person name="Ioannidis P."/>
            <person name="Waterhouse R.M."/>
            <person name="Zdobnov E.M."/>
            <person name="James P.J."/>
            <person name="Bagnall N.H."/>
            <person name="Kotze A.C."/>
            <person name="Gibbs R.A."/>
            <person name="Richards S."/>
            <person name="Batterham P."/>
            <person name="Gasser R.B."/>
        </authorList>
    </citation>
    <scope>NUCLEOTIDE SEQUENCE [LARGE SCALE GENOMIC DNA]</scope>
    <source>
        <strain evidence="1 2">LS</strain>
        <tissue evidence="1">Full body</tissue>
    </source>
</reference>
<sequence length="84" mass="9586">MSSAAANFNDNIIFAANKMTLVKKSEYTPSKALKKLYKSLKKIFVQKSTQTKDMLVVYQTCLTEEEHQNYLNELLEAEAESFDA</sequence>
<organism evidence="1 2">
    <name type="scientific">Lucilia cuprina</name>
    <name type="common">Green bottle fly</name>
    <name type="synonym">Australian sheep blowfly</name>
    <dbReference type="NCBI Taxonomy" id="7375"/>
    <lineage>
        <taxon>Eukaryota</taxon>
        <taxon>Metazoa</taxon>
        <taxon>Ecdysozoa</taxon>
        <taxon>Arthropoda</taxon>
        <taxon>Hexapoda</taxon>
        <taxon>Insecta</taxon>
        <taxon>Pterygota</taxon>
        <taxon>Neoptera</taxon>
        <taxon>Endopterygota</taxon>
        <taxon>Diptera</taxon>
        <taxon>Brachycera</taxon>
        <taxon>Muscomorpha</taxon>
        <taxon>Oestroidea</taxon>
        <taxon>Calliphoridae</taxon>
        <taxon>Luciliinae</taxon>
        <taxon>Lucilia</taxon>
    </lineage>
</organism>
<name>A0A0L0BVW6_LUCCU</name>
<accession>A0A0L0BVW6</accession>